<sequence length="204" mass="23177">MNDNRAVAGGKPFCCRHPDQDLVGVCSLCLKEKLLILNSMLQESDRRHFRRKKKKITVSIPSFSSISSFLHLFAGHRRKPAAAVQASGYSGDASCNLSLEDSFISIKLEDDGHVTWDREKLFATKAFVEIDGTTGKTNVTSIEEGDGGRRVISSVIEHGKHRSMLRWRQRIWYIFQLATLRRSRGERKCHVGYEVEAVEKRKKI</sequence>
<name>A0A2I0B129_9ASPA</name>
<proteinExistence type="predicted"/>
<evidence type="ECO:0000313" key="1">
    <source>
        <dbReference type="EMBL" id="PKA61503.1"/>
    </source>
</evidence>
<dbReference type="OrthoDB" id="1924480at2759"/>
<reference evidence="1 2" key="1">
    <citation type="journal article" date="2017" name="Nature">
        <title>The Apostasia genome and the evolution of orchids.</title>
        <authorList>
            <person name="Zhang G.Q."/>
            <person name="Liu K.W."/>
            <person name="Li Z."/>
            <person name="Lohaus R."/>
            <person name="Hsiao Y.Y."/>
            <person name="Niu S.C."/>
            <person name="Wang J.Y."/>
            <person name="Lin Y.C."/>
            <person name="Xu Q."/>
            <person name="Chen L.J."/>
            <person name="Yoshida K."/>
            <person name="Fujiwara S."/>
            <person name="Wang Z.W."/>
            <person name="Zhang Y.Q."/>
            <person name="Mitsuda N."/>
            <person name="Wang M."/>
            <person name="Liu G.H."/>
            <person name="Pecoraro L."/>
            <person name="Huang H.X."/>
            <person name="Xiao X.J."/>
            <person name="Lin M."/>
            <person name="Wu X.Y."/>
            <person name="Wu W.L."/>
            <person name="Chen Y.Y."/>
            <person name="Chang S.B."/>
            <person name="Sakamoto S."/>
            <person name="Ohme-Takagi M."/>
            <person name="Yagi M."/>
            <person name="Zeng S.J."/>
            <person name="Shen C.Y."/>
            <person name="Yeh C.M."/>
            <person name="Luo Y.B."/>
            <person name="Tsai W.C."/>
            <person name="Van de Peer Y."/>
            <person name="Liu Z.J."/>
        </authorList>
    </citation>
    <scope>NUCLEOTIDE SEQUENCE [LARGE SCALE GENOMIC DNA]</scope>
    <source>
        <strain evidence="2">cv. Shenzhen</strain>
        <tissue evidence="1">Stem</tissue>
    </source>
</reference>
<gene>
    <name evidence="1" type="ORF">AXF42_Ash018790</name>
</gene>
<dbReference type="EMBL" id="KZ451929">
    <property type="protein sequence ID" value="PKA61503.1"/>
    <property type="molecule type" value="Genomic_DNA"/>
</dbReference>
<dbReference type="Proteomes" id="UP000236161">
    <property type="component" value="Unassembled WGS sequence"/>
</dbReference>
<protein>
    <submittedName>
        <fullName evidence="1">Uncharacterized protein</fullName>
    </submittedName>
</protein>
<dbReference type="STRING" id="1088818.A0A2I0B129"/>
<dbReference type="PANTHER" id="PTHR35995">
    <property type="entry name" value="OS04G0690500 PROTEIN"/>
    <property type="match status" value="1"/>
</dbReference>
<evidence type="ECO:0000313" key="2">
    <source>
        <dbReference type="Proteomes" id="UP000236161"/>
    </source>
</evidence>
<keyword evidence="2" id="KW-1185">Reference proteome</keyword>
<accession>A0A2I0B129</accession>
<organism evidence="1 2">
    <name type="scientific">Apostasia shenzhenica</name>
    <dbReference type="NCBI Taxonomy" id="1088818"/>
    <lineage>
        <taxon>Eukaryota</taxon>
        <taxon>Viridiplantae</taxon>
        <taxon>Streptophyta</taxon>
        <taxon>Embryophyta</taxon>
        <taxon>Tracheophyta</taxon>
        <taxon>Spermatophyta</taxon>
        <taxon>Magnoliopsida</taxon>
        <taxon>Liliopsida</taxon>
        <taxon>Asparagales</taxon>
        <taxon>Orchidaceae</taxon>
        <taxon>Apostasioideae</taxon>
        <taxon>Apostasia</taxon>
    </lineage>
</organism>
<dbReference type="AlphaFoldDB" id="A0A2I0B129"/>
<dbReference type="PANTHER" id="PTHR35995:SF1">
    <property type="entry name" value="OS04G0690500 PROTEIN"/>
    <property type="match status" value="1"/>
</dbReference>